<dbReference type="RefSeq" id="WP_123566658.1">
    <property type="nucleotide sequence ID" value="NZ_MOAM01000024.1"/>
</dbReference>
<organism evidence="2 3">
    <name type="scientific">Pseudomonas vranovensis</name>
    <dbReference type="NCBI Taxonomy" id="321661"/>
    <lineage>
        <taxon>Bacteria</taxon>
        <taxon>Pseudomonadati</taxon>
        <taxon>Pseudomonadota</taxon>
        <taxon>Gammaproteobacteria</taxon>
        <taxon>Pseudomonadales</taxon>
        <taxon>Pseudomonadaceae</taxon>
        <taxon>Pseudomonas</taxon>
    </lineage>
</organism>
<dbReference type="InterPro" id="IPR004843">
    <property type="entry name" value="Calcineurin-like_PHP"/>
</dbReference>
<name>A0A423DGG1_9PSED</name>
<dbReference type="PANTHER" id="PTHR42850:SF11">
    <property type="entry name" value="BIS(5'-NUCLEOSYL)-TETRAPHOSPHATASE [SYMMETRICAL]"/>
    <property type="match status" value="1"/>
</dbReference>
<dbReference type="Proteomes" id="UP000285286">
    <property type="component" value="Unassembled WGS sequence"/>
</dbReference>
<dbReference type="Gene3D" id="3.60.21.10">
    <property type="match status" value="1"/>
</dbReference>
<reference evidence="2 3" key="1">
    <citation type="submission" date="2016-10" db="EMBL/GenBank/DDBJ databases">
        <title>Comparative genome analysis of multiple Pseudomonas spp. focuses on biocontrol and plant growth promoting traits.</title>
        <authorList>
            <person name="Tao X.-Y."/>
            <person name="Taylor C.G."/>
        </authorList>
    </citation>
    <scope>NUCLEOTIDE SEQUENCE [LARGE SCALE GENOMIC DNA]</scope>
    <source>
        <strain evidence="2 3">15D11</strain>
    </source>
</reference>
<dbReference type="InterPro" id="IPR029052">
    <property type="entry name" value="Metallo-depent_PP-like"/>
</dbReference>
<accession>A0A423DGG1</accession>
<dbReference type="Pfam" id="PF00149">
    <property type="entry name" value="Metallophos"/>
    <property type="match status" value="1"/>
</dbReference>
<evidence type="ECO:0000313" key="2">
    <source>
        <dbReference type="EMBL" id="ROL70632.1"/>
    </source>
</evidence>
<dbReference type="PANTHER" id="PTHR42850">
    <property type="entry name" value="METALLOPHOSPHOESTERASE"/>
    <property type="match status" value="1"/>
</dbReference>
<comment type="caution">
    <text evidence="2">The sequence shown here is derived from an EMBL/GenBank/DDBJ whole genome shotgun (WGS) entry which is preliminary data.</text>
</comment>
<gene>
    <name evidence="2" type="ORF">BHU25_16355</name>
</gene>
<dbReference type="InterPro" id="IPR050126">
    <property type="entry name" value="Ap4A_hydrolase"/>
</dbReference>
<sequence>MRRIERFTANKRGRDVAVGDIHGHFSRLQERLTAIGFDPAVDRLFSVGDLVDRGPECPQALEWLAKPWFHAVQGNHEALAITHVDGGTLDYSQYRAAGGGWFLALDSDEQARFAERFRRLPLALEVETADGLIALLHADCPFRHWSQLRELLVSTPPSEVQEVCQWSRKRLAAGDQTPVEGLRALVVGHTPQREVRVLGNIWHIDTGGWASGQFSLLDLASLTVLNARPGA</sequence>
<dbReference type="GO" id="GO:0008803">
    <property type="term" value="F:bis(5'-nucleosyl)-tetraphosphatase (symmetrical) activity"/>
    <property type="evidence" value="ECO:0007669"/>
    <property type="project" value="TreeGrafter"/>
</dbReference>
<dbReference type="GO" id="GO:0005737">
    <property type="term" value="C:cytoplasm"/>
    <property type="evidence" value="ECO:0007669"/>
    <property type="project" value="TreeGrafter"/>
</dbReference>
<proteinExistence type="predicted"/>
<protein>
    <submittedName>
        <fullName evidence="2">Serine/threonine protein phosphatase</fullName>
    </submittedName>
</protein>
<feature type="domain" description="Calcineurin-like phosphoesterase" evidence="1">
    <location>
        <begin position="17"/>
        <end position="193"/>
    </location>
</feature>
<dbReference type="AlphaFoldDB" id="A0A423DGG1"/>
<evidence type="ECO:0000313" key="3">
    <source>
        <dbReference type="Proteomes" id="UP000285286"/>
    </source>
</evidence>
<dbReference type="EMBL" id="MOAM01000024">
    <property type="protein sequence ID" value="ROL70632.1"/>
    <property type="molecule type" value="Genomic_DNA"/>
</dbReference>
<dbReference type="GO" id="GO:0110154">
    <property type="term" value="P:RNA decapping"/>
    <property type="evidence" value="ECO:0007669"/>
    <property type="project" value="TreeGrafter"/>
</dbReference>
<dbReference type="GO" id="GO:0016791">
    <property type="term" value="F:phosphatase activity"/>
    <property type="evidence" value="ECO:0007669"/>
    <property type="project" value="TreeGrafter"/>
</dbReference>
<keyword evidence="3" id="KW-1185">Reference proteome</keyword>
<dbReference type="SUPFAM" id="SSF56300">
    <property type="entry name" value="Metallo-dependent phosphatases"/>
    <property type="match status" value="1"/>
</dbReference>
<evidence type="ECO:0000259" key="1">
    <source>
        <dbReference type="Pfam" id="PF00149"/>
    </source>
</evidence>